<dbReference type="PANTHER" id="PTHR11480:SF3">
    <property type="entry name" value="BCDNA.GH08312"/>
    <property type="match status" value="1"/>
</dbReference>
<evidence type="ECO:0000256" key="11">
    <source>
        <dbReference type="ARBA" id="ARBA00041094"/>
    </source>
</evidence>
<dbReference type="InterPro" id="IPR008139">
    <property type="entry name" value="SaposinB_dom"/>
</dbReference>
<feature type="chain" id="PRO_5043484293" description="Pulmonary surfactant-associated protein B" evidence="13">
    <location>
        <begin position="22"/>
        <end position="225"/>
    </location>
</feature>
<evidence type="ECO:0000256" key="8">
    <source>
        <dbReference type="ARBA" id="ARBA00023157"/>
    </source>
</evidence>
<evidence type="ECO:0000259" key="14">
    <source>
        <dbReference type="PROSITE" id="PS50015"/>
    </source>
</evidence>
<dbReference type="AlphaFoldDB" id="A0AAV5ITV0"/>
<evidence type="ECO:0000256" key="13">
    <source>
        <dbReference type="SAM" id="SignalP"/>
    </source>
</evidence>
<evidence type="ECO:0000256" key="10">
    <source>
        <dbReference type="ARBA" id="ARBA00037221"/>
    </source>
</evidence>
<evidence type="ECO:0000256" key="9">
    <source>
        <dbReference type="ARBA" id="ARBA00023180"/>
    </source>
</evidence>
<sequence>MDARVGVLFLVVLGATFVGDARQLSATEFFPRSVLISHISGKIQASEKFAQNDNFCTLCEEYATEALDYLSKNETKTEVLEILYTTCSRLPPFKVECIHLVDYYVTLFYTELSSIQPEQLCKALNLCENMVLISSQFHEDSCSMCHHAVSELETKLQDPDTQLEIIELLLKACDSIQNFAKKCKRMVFEYGPMILANAEQFLETNDICTMLRACNGSNKASLAGS</sequence>
<keyword evidence="8" id="KW-1015">Disulfide bond</keyword>
<reference evidence="15 16" key="1">
    <citation type="journal article" date="2021" name="Commun. Biol.">
        <title>The genome of Shorea leprosula (Dipterocarpaceae) highlights the ecological relevance of drought in aseasonal tropical rainforests.</title>
        <authorList>
            <person name="Ng K.K.S."/>
            <person name="Kobayashi M.J."/>
            <person name="Fawcett J.A."/>
            <person name="Hatakeyama M."/>
            <person name="Paape T."/>
            <person name="Ng C.H."/>
            <person name="Ang C.C."/>
            <person name="Tnah L.H."/>
            <person name="Lee C.T."/>
            <person name="Nishiyama T."/>
            <person name="Sese J."/>
            <person name="O'Brien M.J."/>
            <person name="Copetti D."/>
            <person name="Mohd Noor M.I."/>
            <person name="Ong R.C."/>
            <person name="Putra M."/>
            <person name="Sireger I.Z."/>
            <person name="Indrioko S."/>
            <person name="Kosugi Y."/>
            <person name="Izuno A."/>
            <person name="Isagi Y."/>
            <person name="Lee S.L."/>
            <person name="Shimizu K.K."/>
        </authorList>
    </citation>
    <scope>NUCLEOTIDE SEQUENCE [LARGE SCALE GENOMIC DNA]</scope>
    <source>
        <strain evidence="15">214</strain>
    </source>
</reference>
<dbReference type="SUPFAM" id="SSF47862">
    <property type="entry name" value="Saposin"/>
    <property type="match status" value="2"/>
</dbReference>
<gene>
    <name evidence="15" type="ORF">SLEP1_g14707</name>
</gene>
<evidence type="ECO:0000313" key="16">
    <source>
        <dbReference type="Proteomes" id="UP001054252"/>
    </source>
</evidence>
<keyword evidence="2" id="KW-0964">Secreted</keyword>
<accession>A0AAV5ITV0</accession>
<dbReference type="GO" id="GO:0004190">
    <property type="term" value="F:aspartic-type endopeptidase activity"/>
    <property type="evidence" value="ECO:0007669"/>
    <property type="project" value="UniProtKB-KW"/>
</dbReference>
<organism evidence="15 16">
    <name type="scientific">Rubroshorea leprosula</name>
    <dbReference type="NCBI Taxonomy" id="152421"/>
    <lineage>
        <taxon>Eukaryota</taxon>
        <taxon>Viridiplantae</taxon>
        <taxon>Streptophyta</taxon>
        <taxon>Embryophyta</taxon>
        <taxon>Tracheophyta</taxon>
        <taxon>Spermatophyta</taxon>
        <taxon>Magnoliopsida</taxon>
        <taxon>eudicotyledons</taxon>
        <taxon>Gunneridae</taxon>
        <taxon>Pentapetalae</taxon>
        <taxon>rosids</taxon>
        <taxon>malvids</taxon>
        <taxon>Malvales</taxon>
        <taxon>Dipterocarpaceae</taxon>
        <taxon>Rubroshorea</taxon>
    </lineage>
</organism>
<feature type="signal peptide" evidence="13">
    <location>
        <begin position="1"/>
        <end position="21"/>
    </location>
</feature>
<dbReference type="GO" id="GO:0006508">
    <property type="term" value="P:proteolysis"/>
    <property type="evidence" value="ECO:0007669"/>
    <property type="project" value="UniProtKB-KW"/>
</dbReference>
<dbReference type="InterPro" id="IPR051428">
    <property type="entry name" value="Sphingo_Act-Surfact_Prot"/>
</dbReference>
<evidence type="ECO:0000256" key="1">
    <source>
        <dbReference type="ARBA" id="ARBA00004239"/>
    </source>
</evidence>
<evidence type="ECO:0000256" key="4">
    <source>
        <dbReference type="ARBA" id="ARBA00022729"/>
    </source>
</evidence>
<evidence type="ECO:0000256" key="7">
    <source>
        <dbReference type="ARBA" id="ARBA00023145"/>
    </source>
</evidence>
<proteinExistence type="predicted"/>
<dbReference type="GO" id="GO:0005576">
    <property type="term" value="C:extracellular region"/>
    <property type="evidence" value="ECO:0007669"/>
    <property type="project" value="UniProtKB-SubCell"/>
</dbReference>
<keyword evidence="3" id="KW-0645">Protease</keyword>
<feature type="domain" description="Saposin B-type" evidence="14">
    <location>
        <begin position="52"/>
        <end position="131"/>
    </location>
</feature>
<keyword evidence="4 13" id="KW-0732">Signal</keyword>
<dbReference type="PANTHER" id="PTHR11480">
    <property type="entry name" value="SAPOSIN-RELATED"/>
    <property type="match status" value="1"/>
</dbReference>
<name>A0AAV5ITV0_9ROSI</name>
<keyword evidence="9" id="KW-0325">Glycoprotein</keyword>
<dbReference type="InterPro" id="IPR011001">
    <property type="entry name" value="Saposin-like"/>
</dbReference>
<dbReference type="PROSITE" id="PS50015">
    <property type="entry name" value="SAP_B"/>
    <property type="match status" value="2"/>
</dbReference>
<keyword evidence="5" id="KW-0677">Repeat</keyword>
<evidence type="ECO:0000256" key="6">
    <source>
        <dbReference type="ARBA" id="ARBA00022750"/>
    </source>
</evidence>
<comment type="subcellular location">
    <subcellularLocation>
        <location evidence="1">Secreted</location>
        <location evidence="1">Extracellular space</location>
    </subcellularLocation>
</comment>
<dbReference type="Pfam" id="PF05184">
    <property type="entry name" value="SapB_1"/>
    <property type="match status" value="2"/>
</dbReference>
<dbReference type="Gene3D" id="1.10.225.10">
    <property type="entry name" value="Saposin-like"/>
    <property type="match status" value="2"/>
</dbReference>
<evidence type="ECO:0000256" key="2">
    <source>
        <dbReference type="ARBA" id="ARBA00022525"/>
    </source>
</evidence>
<dbReference type="GO" id="GO:0006629">
    <property type="term" value="P:lipid metabolic process"/>
    <property type="evidence" value="ECO:0007669"/>
    <property type="project" value="InterPro"/>
</dbReference>
<evidence type="ECO:0000256" key="3">
    <source>
        <dbReference type="ARBA" id="ARBA00022670"/>
    </source>
</evidence>
<keyword evidence="6" id="KW-0378">Hydrolase</keyword>
<evidence type="ECO:0000256" key="5">
    <source>
        <dbReference type="ARBA" id="ARBA00022737"/>
    </source>
</evidence>
<keyword evidence="6" id="KW-0064">Aspartyl protease</keyword>
<comment type="function">
    <text evidence="10">Pulmonary surfactant-associated proteins promote alveolar stability by lowering the surface tension at the air-liquid interface in the peripheral air spaces. SP-B increases the collapse pressure of palmitic acid to nearly 70 millinewtons per meter.</text>
</comment>
<dbReference type="Proteomes" id="UP001054252">
    <property type="component" value="Unassembled WGS sequence"/>
</dbReference>
<keyword evidence="16" id="KW-1185">Reference proteome</keyword>
<keyword evidence="7" id="KW-0865">Zymogen</keyword>
<dbReference type="Pfam" id="PF03489">
    <property type="entry name" value="SapB_2"/>
    <property type="match status" value="2"/>
</dbReference>
<evidence type="ECO:0000313" key="15">
    <source>
        <dbReference type="EMBL" id="GKV02250.1"/>
    </source>
</evidence>
<evidence type="ECO:0000256" key="12">
    <source>
        <dbReference type="ARBA" id="ARBA00041785"/>
    </source>
</evidence>
<dbReference type="EMBL" id="BPVZ01000018">
    <property type="protein sequence ID" value="GKV02250.1"/>
    <property type="molecule type" value="Genomic_DNA"/>
</dbReference>
<dbReference type="SMART" id="SM00741">
    <property type="entry name" value="SapB"/>
    <property type="match status" value="2"/>
</dbReference>
<feature type="domain" description="Saposin B-type" evidence="14">
    <location>
        <begin position="138"/>
        <end position="218"/>
    </location>
</feature>
<comment type="caution">
    <text evidence="15">The sequence shown here is derived from an EMBL/GenBank/DDBJ whole genome shotgun (WGS) entry which is preliminary data.</text>
</comment>
<dbReference type="InterPro" id="IPR007856">
    <property type="entry name" value="SapB_1"/>
</dbReference>
<dbReference type="FunFam" id="1.10.225.10:FF:000008">
    <property type="entry name" value="Pulmonary surfactant-associated protein B"/>
    <property type="match status" value="1"/>
</dbReference>
<dbReference type="InterPro" id="IPR008138">
    <property type="entry name" value="SapB_2"/>
</dbReference>
<protein>
    <recommendedName>
        <fullName evidence="11">Pulmonary surfactant-associated protein B</fullName>
    </recommendedName>
    <alternativeName>
        <fullName evidence="12">Pulmonary surfactant-associated proteolipid SPL(Phe)</fullName>
    </alternativeName>
</protein>